<evidence type="ECO:0000256" key="2">
    <source>
        <dbReference type="ARBA" id="ARBA00022692"/>
    </source>
</evidence>
<comment type="caution">
    <text evidence="6">The sequence shown here is derived from an EMBL/GenBank/DDBJ whole genome shotgun (WGS) entry which is preliminary data.</text>
</comment>
<proteinExistence type="inferred from homology"/>
<evidence type="ECO:0000256" key="5">
    <source>
        <dbReference type="HAMAP-Rule" id="MF_00708"/>
    </source>
</evidence>
<dbReference type="InterPro" id="IPR003510">
    <property type="entry name" value="Fumarate_red_C"/>
</dbReference>
<evidence type="ECO:0000256" key="3">
    <source>
        <dbReference type="ARBA" id="ARBA00022989"/>
    </source>
</evidence>
<comment type="caution">
    <text evidence="5">Lacks conserved residue(s) required for the propagation of feature annotation.</text>
</comment>
<dbReference type="AlphaFoldDB" id="A0A011P424"/>
<dbReference type="InterPro" id="IPR034804">
    <property type="entry name" value="SQR/QFR_C/D"/>
</dbReference>
<dbReference type="CDD" id="cd00546">
    <property type="entry name" value="QFR_TypeD_subunitC"/>
    <property type="match status" value="1"/>
</dbReference>
<keyword evidence="1 5" id="KW-1003">Cell membrane</keyword>
<dbReference type="Gene3D" id="1.20.1300.10">
    <property type="entry name" value="Fumarate reductase/succinate dehydrogenase, transmembrane subunit"/>
    <property type="match status" value="1"/>
</dbReference>
<dbReference type="HAMAP" id="MF_00708">
    <property type="entry name" value="Fumarate_red_C"/>
    <property type="match status" value="1"/>
</dbReference>
<sequence>MSATKRKPYVREMKATWWKKLDFYKMYMLREATCLPTVWFCIVLFYGAVALSKGTFATDFIGFLQNPFVIILNVISLGAMIYHAATLFVMTPEVMSVMVKGKHLPVSVGRNVLWAVTAVISLIALILVYI</sequence>
<evidence type="ECO:0000313" key="6">
    <source>
        <dbReference type="EMBL" id="EXI61269.1"/>
    </source>
</evidence>
<dbReference type="STRING" id="1122190.GCA_000621105_02114"/>
<keyword evidence="3 5" id="KW-1133">Transmembrane helix</keyword>
<comment type="subunit">
    <text evidence="5">Part of an enzyme complex containing four subunits: a flavoprotein (FrdA), an iron-sulfur protein (FrdB), and two hydrophobic anchor proteins (FrdC and FrdD).</text>
</comment>
<dbReference type="GO" id="GO:0005886">
    <property type="term" value="C:plasma membrane"/>
    <property type="evidence" value="ECO:0007669"/>
    <property type="project" value="UniProtKB-SubCell"/>
</dbReference>
<dbReference type="Pfam" id="PF02300">
    <property type="entry name" value="Fumarate_red_C"/>
    <property type="match status" value="1"/>
</dbReference>
<dbReference type="Proteomes" id="UP000054123">
    <property type="component" value="Unassembled WGS sequence"/>
</dbReference>
<name>A0A011P424_9PAST</name>
<gene>
    <name evidence="5" type="primary">frdC</name>
    <name evidence="6" type="ORF">AK33_00245</name>
</gene>
<evidence type="ECO:0000313" key="7">
    <source>
        <dbReference type="Proteomes" id="UP000054123"/>
    </source>
</evidence>
<comment type="function">
    <text evidence="5">Anchors the catalytic components of the fumarate reductase complex to the cell membrane, binds quinones.</text>
</comment>
<comment type="similarity">
    <text evidence="5">Belongs to the FrdC family.</text>
</comment>
<comment type="subcellular location">
    <subcellularLocation>
        <location evidence="5">Cell membrane</location>
        <topology evidence="5">Multi-pass membrane protein</topology>
    </subcellularLocation>
</comment>
<feature type="transmembrane region" description="Helical" evidence="5">
    <location>
        <begin position="67"/>
        <end position="90"/>
    </location>
</feature>
<dbReference type="PIRSF" id="PIRSF000180">
    <property type="entry name" value="FrdC"/>
    <property type="match status" value="1"/>
</dbReference>
<dbReference type="RefSeq" id="WP_042804565.1">
    <property type="nucleotide sequence ID" value="NZ_AVSP01000019.1"/>
</dbReference>
<protein>
    <recommendedName>
        <fullName evidence="5">Fumarate reductase subunit C</fullName>
    </recommendedName>
    <alternativeName>
        <fullName evidence="5">Quinol-fumarate reductase subunit C</fullName>
        <shortName evidence="5">QFR subunit C</shortName>
    </alternativeName>
</protein>
<dbReference type="OrthoDB" id="8909678at2"/>
<evidence type="ECO:0000256" key="4">
    <source>
        <dbReference type="ARBA" id="ARBA00023136"/>
    </source>
</evidence>
<organism evidence="6 7">
    <name type="scientific">Mannheimia granulomatis</name>
    <dbReference type="NCBI Taxonomy" id="85402"/>
    <lineage>
        <taxon>Bacteria</taxon>
        <taxon>Pseudomonadati</taxon>
        <taxon>Pseudomonadota</taxon>
        <taxon>Gammaproteobacteria</taxon>
        <taxon>Pasteurellales</taxon>
        <taxon>Pasteurellaceae</taxon>
        <taxon>Mannheimia</taxon>
    </lineage>
</organism>
<dbReference type="GO" id="GO:0000104">
    <property type="term" value="F:succinate dehydrogenase activity"/>
    <property type="evidence" value="ECO:0007669"/>
    <property type="project" value="UniProtKB-UniRule"/>
</dbReference>
<dbReference type="GO" id="GO:0045283">
    <property type="term" value="C:fumarate reductase complex"/>
    <property type="evidence" value="ECO:0007669"/>
    <property type="project" value="UniProtKB-UniRule"/>
</dbReference>
<dbReference type="PATRIC" id="fig|1450449.3.peg.2312"/>
<keyword evidence="7" id="KW-1185">Reference proteome</keyword>
<evidence type="ECO:0000256" key="1">
    <source>
        <dbReference type="ARBA" id="ARBA00022475"/>
    </source>
</evidence>
<dbReference type="NCBIfam" id="NF003445">
    <property type="entry name" value="PRK04987.1"/>
    <property type="match status" value="1"/>
</dbReference>
<feature type="transmembrane region" description="Helical" evidence="5">
    <location>
        <begin position="111"/>
        <end position="129"/>
    </location>
</feature>
<dbReference type="EMBL" id="JANJ01000010">
    <property type="protein sequence ID" value="EXI61269.1"/>
    <property type="molecule type" value="Genomic_DNA"/>
</dbReference>
<dbReference type="SUPFAM" id="SSF81343">
    <property type="entry name" value="Fumarate reductase respiratory complex transmembrane subunits"/>
    <property type="match status" value="1"/>
</dbReference>
<accession>A0A011P424</accession>
<reference evidence="6 7" key="1">
    <citation type="journal article" date="2014" name="Genome Announc.">
        <title>Genome Sequence of a Presumptive Mannheimia haemolytica Strain with an A1/A6-Cross-Reactive Serotype from a White-Tailed Deer (Odocoileus virginianus).</title>
        <authorList>
            <person name="Lawrence P.K."/>
            <person name="Bey R.F."/>
            <person name="Wiener B."/>
            <person name="Kittichotirat W."/>
            <person name="Bumgarner R.E."/>
        </authorList>
    </citation>
    <scope>NUCLEOTIDE SEQUENCE [LARGE SCALE GENOMIC DNA]</scope>
    <source>
        <strain evidence="6 7">PKL10</strain>
    </source>
</reference>
<keyword evidence="4 5" id="KW-0472">Membrane</keyword>
<keyword evidence="2 5" id="KW-0812">Transmembrane</keyword>